<dbReference type="SUPFAM" id="SSF53067">
    <property type="entry name" value="Actin-like ATPase domain"/>
    <property type="match status" value="2"/>
</dbReference>
<dbReference type="Proteomes" id="UP000663854">
    <property type="component" value="Unassembled WGS sequence"/>
</dbReference>
<dbReference type="PANTHER" id="PTHR11365">
    <property type="entry name" value="5-OXOPROLINASE RELATED"/>
    <property type="match status" value="1"/>
</dbReference>
<dbReference type="Pfam" id="PF20906">
    <property type="entry name" value="S-Me-THD_C"/>
    <property type="match status" value="1"/>
</dbReference>
<feature type="domain" description="S-Me-THD-like C-terminal" evidence="4">
    <location>
        <begin position="741"/>
        <end position="919"/>
    </location>
</feature>
<dbReference type="Gene3D" id="2.40.390.10">
    <property type="entry name" value="CV3147-like"/>
    <property type="match status" value="1"/>
</dbReference>
<dbReference type="EMBL" id="CAJNOL010001174">
    <property type="protein sequence ID" value="CAF1305096.1"/>
    <property type="molecule type" value="Genomic_DNA"/>
</dbReference>
<name>A0A814JTR4_9BILA</name>
<dbReference type="InterPro" id="IPR043129">
    <property type="entry name" value="ATPase_NBD"/>
</dbReference>
<evidence type="ECO:0000259" key="3">
    <source>
        <dbReference type="Pfam" id="PF06032"/>
    </source>
</evidence>
<dbReference type="SUPFAM" id="SSF160991">
    <property type="entry name" value="CV3147-like"/>
    <property type="match status" value="1"/>
</dbReference>
<evidence type="ECO:0000313" key="5">
    <source>
        <dbReference type="EMBL" id="CAF1041918.1"/>
    </source>
</evidence>
<dbReference type="Pfam" id="PF05378">
    <property type="entry name" value="Hydant_A_N"/>
    <property type="match status" value="1"/>
</dbReference>
<dbReference type="InterPro" id="IPR024071">
    <property type="entry name" value="S-Me-THD_C_sf"/>
</dbReference>
<gene>
    <name evidence="6" type="ORF">JXQ802_LOCUS29708</name>
    <name evidence="5" type="ORF">PYM288_LOCUS16690</name>
</gene>
<dbReference type="EMBL" id="CAJNOH010000442">
    <property type="protein sequence ID" value="CAF1041918.1"/>
    <property type="molecule type" value="Genomic_DNA"/>
</dbReference>
<comment type="caution">
    <text evidence="5">The sequence shown here is derived from an EMBL/GenBank/DDBJ whole genome shotgun (WGS) entry which is preliminary data.</text>
</comment>
<evidence type="ECO:0000313" key="6">
    <source>
        <dbReference type="EMBL" id="CAF1305096.1"/>
    </source>
</evidence>
<protein>
    <recommendedName>
        <fullName evidence="9">Hydantoinase</fullName>
    </recommendedName>
</protein>
<dbReference type="InterPro" id="IPR008040">
    <property type="entry name" value="Hydant_A_N"/>
</dbReference>
<feature type="domain" description="Hydantoinase/oxoprolinase N-terminal" evidence="2">
    <location>
        <begin position="4"/>
        <end position="172"/>
    </location>
</feature>
<proteinExistence type="predicted"/>
<dbReference type="AlphaFoldDB" id="A0A814JTR4"/>
<sequence length="944" mass="102106">MHVVGVDVGGTNTDAVLLRIDSDQSPKVVATAKTVTSADVFSGMLHVVRQVINDMEIAAIMVGTTHFVNALLQRQGLAKVCTLRLCGPATHAIPPMTNWPQDLKDAVNGLTAFVSGGFFLDGSIITPLDEDEIRSLVRRALTLDISSFCVCGVFSPCQKDQEERVAEIIHEESSTAYITLSHEIAGLGLSERENASILNASLRPLAIRTIRALQGNLPRRIPLFLTKNDGTLLSAEDSMRWPVFTFASGPTNSMIGAAYLSGIDNGIVIDVGGTSMDIGFIVNGRPRQTQANVRLIDDIRVNVSVPDIVSLPLGGGTIIHVNENDGSIRVGPDSVGYRLDQAALAFGGQTITATDIALAAGLTSGIGHSTVKLSSSIVEQVLDYIKQSTTRNIDRVKTNEESVPVILCGGGSILMDINQAFAGVTEIIRPAHYAVCNAVGAALCSISATIDSIVNLLPSSIDGGDQRKSELDRLIFEARQQCEQKGAYPDTIHLVELEQVPLAYHTSGHKHRVQLTVVGQLDVTKVKRNEQEKSVEKPFLEVEKETPKDIKPPIHVDLTKKRPVFDDNGVWCIDPIDIEYIAYGTGILGCGGGGESYHCKLWCLEALREKKYEMRVVPPSFFHSSLDLVAAVGFMGAPTVSHELLPNGYECLLAVNAVEKYLLKNISAIYTGEIGGSNGLMGLLVAASKQVPCIDADGVGRAFPRLDQTLALIQGCCPTPACLCDVRGETVMCTDTTISTAQQLEDTFREECTKRGLFVGVCLPPITGEELQKYVFPYSLSRAWFLGEAKFNHRSDAIQAVARAGHGRVLVSDGKVISVERHTAAGFARGHLTIETVGRNLVIDFQNENLIARFDDGEILATVPDLITLVEQDSAEPVSTETIKYGYRVSVLVLPAPEAMTTPRALETVGIKAFGYDLPNYEYIPSHAPINSVWDVFYKKDIDV</sequence>
<dbReference type="Gene3D" id="3.40.1610.10">
    <property type="entry name" value="CV3147-like domain"/>
    <property type="match status" value="1"/>
</dbReference>
<feature type="domain" description="S-Me-THD N-terminal" evidence="3">
    <location>
        <begin position="577"/>
        <end position="734"/>
    </location>
</feature>
<dbReference type="InterPro" id="IPR027479">
    <property type="entry name" value="S-Me-THD_N_sf"/>
</dbReference>
<dbReference type="PANTHER" id="PTHR11365:SF10">
    <property type="entry name" value="HYDANTOINASE_OXOPROLINASE"/>
    <property type="match status" value="1"/>
</dbReference>
<dbReference type="InterPro" id="IPR002821">
    <property type="entry name" value="Hydantoinase_A"/>
</dbReference>
<reference evidence="5" key="1">
    <citation type="submission" date="2021-02" db="EMBL/GenBank/DDBJ databases">
        <authorList>
            <person name="Nowell W R."/>
        </authorList>
    </citation>
    <scope>NUCLEOTIDE SEQUENCE</scope>
</reference>
<dbReference type="InterPro" id="IPR045079">
    <property type="entry name" value="Oxoprolinase-like"/>
</dbReference>
<dbReference type="InterPro" id="IPR048350">
    <property type="entry name" value="S-Me-THD-like_C"/>
</dbReference>
<evidence type="ECO:0000313" key="8">
    <source>
        <dbReference type="Proteomes" id="UP000663870"/>
    </source>
</evidence>
<dbReference type="Pfam" id="PF06032">
    <property type="entry name" value="S-Me-THD_N"/>
    <property type="match status" value="1"/>
</dbReference>
<dbReference type="GO" id="GO:0016787">
    <property type="term" value="F:hydrolase activity"/>
    <property type="evidence" value="ECO:0007669"/>
    <property type="project" value="InterPro"/>
</dbReference>
<accession>A0A814JTR4</accession>
<feature type="domain" description="Hydantoinase A/oxoprolinase" evidence="1">
    <location>
        <begin position="192"/>
        <end position="361"/>
    </location>
</feature>
<evidence type="ECO:0000259" key="2">
    <source>
        <dbReference type="Pfam" id="PF05378"/>
    </source>
</evidence>
<evidence type="ECO:0000313" key="7">
    <source>
        <dbReference type="Proteomes" id="UP000663854"/>
    </source>
</evidence>
<dbReference type="InterPro" id="IPR010318">
    <property type="entry name" value="S-Me-THD_N"/>
</dbReference>
<evidence type="ECO:0008006" key="9">
    <source>
        <dbReference type="Google" id="ProtNLM"/>
    </source>
</evidence>
<organism evidence="5 7">
    <name type="scientific">Rotaria sordida</name>
    <dbReference type="NCBI Taxonomy" id="392033"/>
    <lineage>
        <taxon>Eukaryota</taxon>
        <taxon>Metazoa</taxon>
        <taxon>Spiralia</taxon>
        <taxon>Gnathifera</taxon>
        <taxon>Rotifera</taxon>
        <taxon>Eurotatoria</taxon>
        <taxon>Bdelloidea</taxon>
        <taxon>Philodinida</taxon>
        <taxon>Philodinidae</taxon>
        <taxon>Rotaria</taxon>
    </lineage>
</organism>
<dbReference type="Pfam" id="PF01968">
    <property type="entry name" value="Hydantoinase_A"/>
    <property type="match status" value="1"/>
</dbReference>
<dbReference type="Proteomes" id="UP000663870">
    <property type="component" value="Unassembled WGS sequence"/>
</dbReference>
<keyword evidence="8" id="KW-1185">Reference proteome</keyword>
<evidence type="ECO:0000259" key="4">
    <source>
        <dbReference type="Pfam" id="PF20906"/>
    </source>
</evidence>
<evidence type="ECO:0000259" key="1">
    <source>
        <dbReference type="Pfam" id="PF01968"/>
    </source>
</evidence>